<keyword evidence="5 12" id="KW-0812">Transmembrane</keyword>
<evidence type="ECO:0000256" key="2">
    <source>
        <dbReference type="ARBA" id="ARBA00007263"/>
    </source>
</evidence>
<feature type="transmembrane region" description="Helical" evidence="12">
    <location>
        <begin position="115"/>
        <end position="136"/>
    </location>
</feature>
<organism evidence="13 14">
    <name type="scientific">Geranomyces variabilis</name>
    <dbReference type="NCBI Taxonomy" id="109894"/>
    <lineage>
        <taxon>Eukaryota</taxon>
        <taxon>Fungi</taxon>
        <taxon>Fungi incertae sedis</taxon>
        <taxon>Chytridiomycota</taxon>
        <taxon>Chytridiomycota incertae sedis</taxon>
        <taxon>Chytridiomycetes</taxon>
        <taxon>Spizellomycetales</taxon>
        <taxon>Powellomycetaceae</taxon>
        <taxon>Geranomyces</taxon>
    </lineage>
</organism>
<dbReference type="PANTHER" id="PTHR11157">
    <property type="entry name" value="FATTY ACID ACYL TRANSFERASE-RELATED"/>
    <property type="match status" value="1"/>
</dbReference>
<dbReference type="GO" id="GO:0030148">
    <property type="term" value="P:sphingolipid biosynthetic process"/>
    <property type="evidence" value="ECO:0007669"/>
    <property type="project" value="TreeGrafter"/>
</dbReference>
<evidence type="ECO:0000313" key="13">
    <source>
        <dbReference type="EMBL" id="KAJ3177288.1"/>
    </source>
</evidence>
<keyword evidence="9 12" id="KW-0472">Membrane</keyword>
<accession>A0AAD5XME2</accession>
<dbReference type="EMBL" id="JADGJQ010000034">
    <property type="protein sequence ID" value="KAJ3177288.1"/>
    <property type="molecule type" value="Genomic_DNA"/>
</dbReference>
<name>A0AAD5XME2_9FUNG</name>
<evidence type="ECO:0000256" key="9">
    <source>
        <dbReference type="ARBA" id="ARBA00023136"/>
    </source>
</evidence>
<dbReference type="GO" id="GO:0034625">
    <property type="term" value="P:fatty acid elongation, monounsaturated fatty acid"/>
    <property type="evidence" value="ECO:0007669"/>
    <property type="project" value="TreeGrafter"/>
</dbReference>
<proteinExistence type="inferred from homology"/>
<gene>
    <name evidence="13" type="ORF">HDU87_004540</name>
</gene>
<evidence type="ECO:0000313" key="14">
    <source>
        <dbReference type="Proteomes" id="UP001212152"/>
    </source>
</evidence>
<keyword evidence="3 12" id="KW-0444">Lipid biosynthesis</keyword>
<keyword evidence="7 12" id="KW-1133">Transmembrane helix</keyword>
<dbReference type="PANTHER" id="PTHR11157:SF134">
    <property type="entry name" value="ELONGATION OF FATTY ACIDS PROTEIN 1-RELATED"/>
    <property type="match status" value="1"/>
</dbReference>
<dbReference type="EC" id="2.3.1.-" evidence="12"/>
<comment type="catalytic activity">
    <reaction evidence="12">
        <text>an acyl-CoA + malonyl-CoA + H(+) = a 3-oxoacyl-CoA + CO2 + CoA</text>
        <dbReference type="Rhea" id="RHEA:50252"/>
        <dbReference type="ChEBI" id="CHEBI:15378"/>
        <dbReference type="ChEBI" id="CHEBI:16526"/>
        <dbReference type="ChEBI" id="CHEBI:57287"/>
        <dbReference type="ChEBI" id="CHEBI:57384"/>
        <dbReference type="ChEBI" id="CHEBI:58342"/>
        <dbReference type="ChEBI" id="CHEBI:90726"/>
    </reaction>
    <physiologicalReaction direction="left-to-right" evidence="12">
        <dbReference type="Rhea" id="RHEA:50253"/>
    </physiologicalReaction>
</comment>
<sequence length="268" mass="30769">MIQAVMREGASWSQLLDPQGFKWTPGVTPFSSLTIILATWSLYFAGILLLKFYMRNRPPFALRTATALHNLFLCGASAAICVGVVREIYRRATTRGVDEIFCTADPDSLDGPLSWYLYLYYLTKFYELADTFILVLKKKPLIFLHWYHHAIVILMVWSWIHYGIVFSALGTIANTGVHVFMYYYYFRSSLGGRVWFKRYLTALQIVQFGTSFVLAAPYVYYHFQKGCVGGPAFVGSMLVNLSFLLLFVQFYKGTYSTRSNKTKQVKEL</sequence>
<feature type="transmembrane region" description="Helical" evidence="12">
    <location>
        <begin position="166"/>
        <end position="186"/>
    </location>
</feature>
<evidence type="ECO:0000256" key="6">
    <source>
        <dbReference type="ARBA" id="ARBA00022832"/>
    </source>
</evidence>
<feature type="transmembrane region" description="Helical" evidence="12">
    <location>
        <begin position="143"/>
        <end position="160"/>
    </location>
</feature>
<keyword evidence="8 12" id="KW-0443">Lipid metabolism</keyword>
<dbReference type="AlphaFoldDB" id="A0AAD5XME2"/>
<dbReference type="PROSITE" id="PS01188">
    <property type="entry name" value="ELO"/>
    <property type="match status" value="1"/>
</dbReference>
<keyword evidence="6 12" id="KW-0276">Fatty acid metabolism</keyword>
<comment type="catalytic activity">
    <reaction evidence="11">
        <text>a very-long-chain acyl-CoA + malonyl-CoA + H(+) = a very-long-chain 3-oxoacyl-CoA + CO2 + CoA</text>
        <dbReference type="Rhea" id="RHEA:32727"/>
        <dbReference type="ChEBI" id="CHEBI:15378"/>
        <dbReference type="ChEBI" id="CHEBI:16526"/>
        <dbReference type="ChEBI" id="CHEBI:57287"/>
        <dbReference type="ChEBI" id="CHEBI:57384"/>
        <dbReference type="ChEBI" id="CHEBI:90725"/>
        <dbReference type="ChEBI" id="CHEBI:90736"/>
        <dbReference type="EC" id="2.3.1.199"/>
    </reaction>
</comment>
<dbReference type="InterPro" id="IPR002076">
    <property type="entry name" value="ELO_fam"/>
</dbReference>
<reference evidence="13" key="1">
    <citation type="submission" date="2020-05" db="EMBL/GenBank/DDBJ databases">
        <title>Phylogenomic resolution of chytrid fungi.</title>
        <authorList>
            <person name="Stajich J.E."/>
            <person name="Amses K."/>
            <person name="Simmons R."/>
            <person name="Seto K."/>
            <person name="Myers J."/>
            <person name="Bonds A."/>
            <person name="Quandt C.A."/>
            <person name="Barry K."/>
            <person name="Liu P."/>
            <person name="Grigoriev I."/>
            <person name="Longcore J.E."/>
            <person name="James T.Y."/>
        </authorList>
    </citation>
    <scope>NUCLEOTIDE SEQUENCE</scope>
    <source>
        <strain evidence="13">JEL0379</strain>
    </source>
</reference>
<protein>
    <recommendedName>
        <fullName evidence="12">Elongation of fatty acids protein</fullName>
        <ecNumber evidence="12">2.3.1.-</ecNumber>
    </recommendedName>
</protein>
<evidence type="ECO:0000256" key="11">
    <source>
        <dbReference type="ARBA" id="ARBA00047375"/>
    </source>
</evidence>
<feature type="transmembrane region" description="Helical" evidence="12">
    <location>
        <begin position="30"/>
        <end position="53"/>
    </location>
</feature>
<keyword evidence="10 12" id="KW-0275">Fatty acid biosynthesis</keyword>
<evidence type="ECO:0000256" key="1">
    <source>
        <dbReference type="ARBA" id="ARBA00004141"/>
    </source>
</evidence>
<comment type="similarity">
    <text evidence="2 12">Belongs to the ELO family.</text>
</comment>
<dbReference type="GO" id="GO:0019367">
    <property type="term" value="P:fatty acid elongation, saturated fatty acid"/>
    <property type="evidence" value="ECO:0007669"/>
    <property type="project" value="TreeGrafter"/>
</dbReference>
<keyword evidence="14" id="KW-1185">Reference proteome</keyword>
<feature type="transmembrane region" description="Helical" evidence="12">
    <location>
        <begin position="198"/>
        <end position="220"/>
    </location>
</feature>
<dbReference type="GO" id="GO:0009922">
    <property type="term" value="F:fatty acid elongase activity"/>
    <property type="evidence" value="ECO:0007669"/>
    <property type="project" value="UniProtKB-EC"/>
</dbReference>
<dbReference type="Proteomes" id="UP001212152">
    <property type="component" value="Unassembled WGS sequence"/>
</dbReference>
<dbReference type="GO" id="GO:0042761">
    <property type="term" value="P:very long-chain fatty acid biosynthetic process"/>
    <property type="evidence" value="ECO:0007669"/>
    <property type="project" value="TreeGrafter"/>
</dbReference>
<dbReference type="GO" id="GO:0034626">
    <property type="term" value="P:fatty acid elongation, polyunsaturated fatty acid"/>
    <property type="evidence" value="ECO:0007669"/>
    <property type="project" value="TreeGrafter"/>
</dbReference>
<keyword evidence="4 12" id="KW-0808">Transferase</keyword>
<evidence type="ECO:0000256" key="3">
    <source>
        <dbReference type="ARBA" id="ARBA00022516"/>
    </source>
</evidence>
<comment type="caution">
    <text evidence="13">The sequence shown here is derived from an EMBL/GenBank/DDBJ whole genome shotgun (WGS) entry which is preliminary data.</text>
</comment>
<dbReference type="InterPro" id="IPR030457">
    <property type="entry name" value="ELO_CS"/>
</dbReference>
<evidence type="ECO:0000256" key="8">
    <source>
        <dbReference type="ARBA" id="ARBA00023098"/>
    </source>
</evidence>
<dbReference type="GO" id="GO:0005789">
    <property type="term" value="C:endoplasmic reticulum membrane"/>
    <property type="evidence" value="ECO:0007669"/>
    <property type="project" value="TreeGrafter"/>
</dbReference>
<feature type="transmembrane region" description="Helical" evidence="12">
    <location>
        <begin position="65"/>
        <end position="85"/>
    </location>
</feature>
<evidence type="ECO:0000256" key="7">
    <source>
        <dbReference type="ARBA" id="ARBA00022989"/>
    </source>
</evidence>
<dbReference type="Pfam" id="PF01151">
    <property type="entry name" value="ELO"/>
    <property type="match status" value="1"/>
</dbReference>
<evidence type="ECO:0000256" key="10">
    <source>
        <dbReference type="ARBA" id="ARBA00023160"/>
    </source>
</evidence>
<evidence type="ECO:0000256" key="5">
    <source>
        <dbReference type="ARBA" id="ARBA00022692"/>
    </source>
</evidence>
<comment type="subcellular location">
    <subcellularLocation>
        <location evidence="1">Membrane</location>
        <topology evidence="1">Multi-pass membrane protein</topology>
    </subcellularLocation>
</comment>
<feature type="transmembrane region" description="Helical" evidence="12">
    <location>
        <begin position="232"/>
        <end position="251"/>
    </location>
</feature>
<evidence type="ECO:0000256" key="4">
    <source>
        <dbReference type="ARBA" id="ARBA00022679"/>
    </source>
</evidence>
<evidence type="ECO:0000256" key="12">
    <source>
        <dbReference type="RuleBase" id="RU361115"/>
    </source>
</evidence>